<gene>
    <name evidence="1" type="ORF">PVAG01_05111</name>
</gene>
<sequence>MMLIWSSAKASATTETFTFTFCPVPSIKFTFDQSSAACYSPYRPFKRRRALSDVDGGGSEGRKKRRLRLHLITSRLSRPFSQPASNIVNRGSSKIAAWSRNKAIGRTDLRKAAIMNRVRLSMDAAKNVMRQEQERSRGLLALRQIMVQKPRFHDMPLPPSPLGLSNYDALDLEDEMTEEDEDGEGGIQRTSSIYSDFNIMNPVSDEGDEYEYLDAIDGLQPEDCTDVPPPPPEDDILEILREKERHGDGHFLRCEGQ</sequence>
<reference evidence="1 2" key="1">
    <citation type="submission" date="2024-06" db="EMBL/GenBank/DDBJ databases">
        <title>Complete genome of Phlyctema vagabunda strain 19-DSS-EL-015.</title>
        <authorList>
            <person name="Fiorenzani C."/>
        </authorList>
    </citation>
    <scope>NUCLEOTIDE SEQUENCE [LARGE SCALE GENOMIC DNA]</scope>
    <source>
        <strain evidence="1 2">19-DSS-EL-015</strain>
    </source>
</reference>
<evidence type="ECO:0000313" key="1">
    <source>
        <dbReference type="EMBL" id="KAL3423364.1"/>
    </source>
</evidence>
<dbReference type="Proteomes" id="UP001629113">
    <property type="component" value="Unassembled WGS sequence"/>
</dbReference>
<evidence type="ECO:0000313" key="2">
    <source>
        <dbReference type="Proteomes" id="UP001629113"/>
    </source>
</evidence>
<protein>
    <submittedName>
        <fullName evidence="1">Uncharacterized protein</fullName>
    </submittedName>
</protein>
<comment type="caution">
    <text evidence="1">The sequence shown here is derived from an EMBL/GenBank/DDBJ whole genome shotgun (WGS) entry which is preliminary data.</text>
</comment>
<keyword evidence="2" id="KW-1185">Reference proteome</keyword>
<name>A0ABR4PJ39_9HELO</name>
<organism evidence="1 2">
    <name type="scientific">Phlyctema vagabunda</name>
    <dbReference type="NCBI Taxonomy" id="108571"/>
    <lineage>
        <taxon>Eukaryota</taxon>
        <taxon>Fungi</taxon>
        <taxon>Dikarya</taxon>
        <taxon>Ascomycota</taxon>
        <taxon>Pezizomycotina</taxon>
        <taxon>Leotiomycetes</taxon>
        <taxon>Helotiales</taxon>
        <taxon>Dermateaceae</taxon>
        <taxon>Phlyctema</taxon>
    </lineage>
</organism>
<dbReference type="EMBL" id="JBFCZG010000004">
    <property type="protein sequence ID" value="KAL3423364.1"/>
    <property type="molecule type" value="Genomic_DNA"/>
</dbReference>
<accession>A0ABR4PJ39</accession>
<proteinExistence type="predicted"/>